<dbReference type="AlphaFoldDB" id="A0A183AFF0"/>
<dbReference type="InterPro" id="IPR041298">
    <property type="entry name" value="UBZ3"/>
</dbReference>
<dbReference type="GO" id="GO:0006281">
    <property type="term" value="P:DNA repair"/>
    <property type="evidence" value="ECO:0007669"/>
    <property type="project" value="UniProtKB-KW"/>
</dbReference>
<dbReference type="Proteomes" id="UP000272942">
    <property type="component" value="Unassembled WGS sequence"/>
</dbReference>
<dbReference type="EMBL" id="UZAN01042566">
    <property type="protein sequence ID" value="VDP76256.1"/>
    <property type="molecule type" value="Genomic_DNA"/>
</dbReference>
<sequence length="236" mass="25503">MFMHPDTPTPTAIKAGDATVTESVHDTDKEQNRKSSPIRSEEDHTAFTSVPNSASVGTSSFFKRLRVAELSAPQCPPPPALTVALQPSVHELDDTSECAPTESDPIIEPDSNSRSSSTSDTPGVFFTSYVAGDWIICDECGSRISVWQVPEHSDFHVAQRVQQDWTREATSNLLMTRKAPASSSLPSTTSSSMCKSKPAARPNPSGRCTKRSRGSQKVPVVAGTLDRFVRPSRSSP</sequence>
<dbReference type="GO" id="GO:0005634">
    <property type="term" value="C:nucleus"/>
    <property type="evidence" value="ECO:0007669"/>
    <property type="project" value="UniProtKB-SubCell"/>
</dbReference>
<keyword evidence="3" id="KW-0479">Metal-binding</keyword>
<evidence type="ECO:0000259" key="8">
    <source>
        <dbReference type="PROSITE" id="PS51907"/>
    </source>
</evidence>
<accession>A0A183AFF0</accession>
<evidence type="ECO:0000313" key="10">
    <source>
        <dbReference type="Proteomes" id="UP000272942"/>
    </source>
</evidence>
<reference evidence="9 10" key="2">
    <citation type="submission" date="2018-11" db="EMBL/GenBank/DDBJ databases">
        <authorList>
            <consortium name="Pathogen Informatics"/>
        </authorList>
    </citation>
    <scope>NUCLEOTIDE SEQUENCE [LARGE SCALE GENOMIC DNA]</scope>
    <source>
        <strain evidence="9 10">Egypt</strain>
    </source>
</reference>
<gene>
    <name evidence="9" type="ORF">ECPE_LOCUS5685</name>
</gene>
<evidence type="ECO:0000313" key="9">
    <source>
        <dbReference type="EMBL" id="VDP76256.1"/>
    </source>
</evidence>
<evidence type="ECO:0000256" key="1">
    <source>
        <dbReference type="ARBA" id="ARBA00004123"/>
    </source>
</evidence>
<comment type="subcellular location">
    <subcellularLocation>
        <location evidence="1">Nucleus</location>
    </subcellularLocation>
</comment>
<feature type="region of interest" description="Disordered" evidence="7">
    <location>
        <begin position="92"/>
        <end position="122"/>
    </location>
</feature>
<feature type="region of interest" description="Disordered" evidence="7">
    <location>
        <begin position="176"/>
        <end position="236"/>
    </location>
</feature>
<evidence type="ECO:0000256" key="6">
    <source>
        <dbReference type="ARBA" id="ARBA00023242"/>
    </source>
</evidence>
<feature type="compositionally biased region" description="Low complexity" evidence="7">
    <location>
        <begin position="110"/>
        <end position="121"/>
    </location>
</feature>
<name>A0A183AFF0_9TREM</name>
<keyword evidence="10" id="KW-1185">Reference proteome</keyword>
<evidence type="ECO:0000256" key="2">
    <source>
        <dbReference type="ARBA" id="ARBA00022679"/>
    </source>
</evidence>
<evidence type="ECO:0000256" key="4">
    <source>
        <dbReference type="ARBA" id="ARBA00022763"/>
    </source>
</evidence>
<dbReference type="GO" id="GO:0046872">
    <property type="term" value="F:metal ion binding"/>
    <property type="evidence" value="ECO:0007669"/>
    <property type="project" value="UniProtKB-KW"/>
</dbReference>
<keyword evidence="4" id="KW-0227">DNA damage</keyword>
<protein>
    <submittedName>
        <fullName evidence="11">Zf_UBZ domain-containing protein</fullName>
    </submittedName>
</protein>
<dbReference type="PROSITE" id="PS51907">
    <property type="entry name" value="ZF_UBZ3"/>
    <property type="match status" value="1"/>
</dbReference>
<organism evidence="11">
    <name type="scientific">Echinostoma caproni</name>
    <dbReference type="NCBI Taxonomy" id="27848"/>
    <lineage>
        <taxon>Eukaryota</taxon>
        <taxon>Metazoa</taxon>
        <taxon>Spiralia</taxon>
        <taxon>Lophotrochozoa</taxon>
        <taxon>Platyhelminthes</taxon>
        <taxon>Trematoda</taxon>
        <taxon>Digenea</taxon>
        <taxon>Plagiorchiida</taxon>
        <taxon>Echinostomata</taxon>
        <taxon>Echinostomatoidea</taxon>
        <taxon>Echinostomatidae</taxon>
        <taxon>Echinostoma</taxon>
    </lineage>
</organism>
<dbReference type="GO" id="GO:0016740">
    <property type="term" value="F:transferase activity"/>
    <property type="evidence" value="ECO:0007669"/>
    <property type="project" value="UniProtKB-KW"/>
</dbReference>
<dbReference type="WBParaSite" id="ECPE_0000569801-mRNA-1">
    <property type="protein sequence ID" value="ECPE_0000569801-mRNA-1"/>
    <property type="gene ID" value="ECPE_0000569801"/>
</dbReference>
<evidence type="ECO:0000313" key="11">
    <source>
        <dbReference type="WBParaSite" id="ECPE_0000569801-mRNA-1"/>
    </source>
</evidence>
<proteinExistence type="predicted"/>
<keyword evidence="2" id="KW-0808">Transferase</keyword>
<keyword evidence="5" id="KW-0234">DNA repair</keyword>
<feature type="compositionally biased region" description="Low complexity" evidence="7">
    <location>
        <begin position="179"/>
        <end position="192"/>
    </location>
</feature>
<evidence type="ECO:0000256" key="7">
    <source>
        <dbReference type="SAM" id="MobiDB-lite"/>
    </source>
</evidence>
<feature type="region of interest" description="Disordered" evidence="7">
    <location>
        <begin position="1"/>
        <end position="51"/>
    </location>
</feature>
<feature type="domain" description="UBZ3-type" evidence="8">
    <location>
        <begin position="130"/>
        <end position="164"/>
    </location>
</feature>
<dbReference type="Pfam" id="PF18439">
    <property type="entry name" value="zf_UBZ"/>
    <property type="match status" value="1"/>
</dbReference>
<keyword evidence="6" id="KW-0539">Nucleus</keyword>
<feature type="compositionally biased region" description="Basic and acidic residues" evidence="7">
    <location>
        <begin position="23"/>
        <end position="45"/>
    </location>
</feature>
<reference evidence="11" key="1">
    <citation type="submission" date="2016-06" db="UniProtKB">
        <authorList>
            <consortium name="WormBaseParasite"/>
        </authorList>
    </citation>
    <scope>IDENTIFICATION</scope>
</reference>
<dbReference type="OrthoDB" id="6288485at2759"/>
<evidence type="ECO:0000256" key="3">
    <source>
        <dbReference type="ARBA" id="ARBA00022723"/>
    </source>
</evidence>
<evidence type="ECO:0000256" key="5">
    <source>
        <dbReference type="ARBA" id="ARBA00023204"/>
    </source>
</evidence>